<dbReference type="InterPro" id="IPR052896">
    <property type="entry name" value="GGT-like_enzyme"/>
</dbReference>
<reference evidence="2" key="1">
    <citation type="submission" date="2020-02" db="EMBL/GenBank/DDBJ databases">
        <authorList>
            <person name="Meier V. D."/>
        </authorList>
    </citation>
    <scope>NUCLEOTIDE SEQUENCE</scope>
    <source>
        <strain evidence="2">AVDCRST_MAG32</strain>
    </source>
</reference>
<organism evidence="2">
    <name type="scientific">uncultured Nocardioides sp</name>
    <dbReference type="NCBI Taxonomy" id="198441"/>
    <lineage>
        <taxon>Bacteria</taxon>
        <taxon>Bacillati</taxon>
        <taxon>Actinomycetota</taxon>
        <taxon>Actinomycetes</taxon>
        <taxon>Propionibacteriales</taxon>
        <taxon>Nocardioidaceae</taxon>
        <taxon>Nocardioides</taxon>
        <taxon>environmental samples</taxon>
    </lineage>
</organism>
<dbReference type="AlphaFoldDB" id="A0A6J4P5D4"/>
<dbReference type="InterPro" id="IPR029055">
    <property type="entry name" value="Ntn_hydrolases_N"/>
</dbReference>
<evidence type="ECO:0000256" key="1">
    <source>
        <dbReference type="SAM" id="MobiDB-lite"/>
    </source>
</evidence>
<feature type="region of interest" description="Disordered" evidence="1">
    <location>
        <begin position="509"/>
        <end position="530"/>
    </location>
</feature>
<keyword evidence="2" id="KW-0012">Acyltransferase</keyword>
<proteinExistence type="predicted"/>
<keyword evidence="2" id="KW-0808">Transferase</keyword>
<dbReference type="Pfam" id="PF01019">
    <property type="entry name" value="G_glu_transpept"/>
    <property type="match status" value="1"/>
</dbReference>
<sequence length="530" mass="53939">MARPSSPAGPADRRRVAVAAPHHLAVDAAREVVESGGGAVDAALAAAMALTVAYPHQSALGGDLFAVVRRPDGSTTSIDASGPYGSGGSPPDGRVPVSGPLSVTVPGLVSGWEALHGLGGTLPVARLLAPAVRLASDGVEVTARLAAAIADVDLGSEDDPGLRALVSGPDGRRLAAGGLLRQERLAESLGRLADDGLRSFYDGGLGDDVAAALGRLGVPVTRDDLRRHTCTTTPALTVEAAGCRLSTAPPGSQGYLLLTTMLAGDRLAEVGVEVDHRVLLELFARTGERRDAELADPAHMTATGADLLDRRRVEEDVALVLDRLRSSTPGASPAVRAGGDTVAVTAVGADGTAVSLIQSLFHYFGSRLHDAATGITFHNRAAGFSPGVGAPNSLAPGKRPAHTLMPLVVEHADGWVAAHGAMGGRQQPQIHAQVLRRRLAGADAAESVSAPRFVVGAVDEAGTYGVLAEPGLGEPTIADLSAGRLPVRRTAHLDEAVGHAMVCTRHADGTLDAGADPRSDGAAWQGAPGT</sequence>
<dbReference type="SUPFAM" id="SSF56235">
    <property type="entry name" value="N-terminal nucleophile aminohydrolases (Ntn hydrolases)"/>
    <property type="match status" value="1"/>
</dbReference>
<protein>
    <submittedName>
        <fullName evidence="2">Gamma-glutamyltranspeptidase</fullName>
        <ecNumber evidence="2">2.3.2.2</ecNumber>
    </submittedName>
</protein>
<feature type="compositionally biased region" description="Basic and acidic residues" evidence="1">
    <location>
        <begin position="509"/>
        <end position="519"/>
    </location>
</feature>
<feature type="region of interest" description="Disordered" evidence="1">
    <location>
        <begin position="76"/>
        <end position="99"/>
    </location>
</feature>
<accession>A0A6J4P5D4</accession>
<evidence type="ECO:0000313" key="2">
    <source>
        <dbReference type="EMBL" id="CAA9404030.1"/>
    </source>
</evidence>
<dbReference type="Gene3D" id="3.60.20.40">
    <property type="match status" value="1"/>
</dbReference>
<dbReference type="InterPro" id="IPR043137">
    <property type="entry name" value="GGT_ssub_C"/>
</dbReference>
<dbReference type="PANTHER" id="PTHR43881">
    <property type="entry name" value="GAMMA-GLUTAMYLTRANSPEPTIDASE (AFU_ORTHOLOGUE AFUA_4G13580)"/>
    <property type="match status" value="1"/>
</dbReference>
<name>A0A6J4P5D4_9ACTN</name>
<dbReference type="EMBL" id="CADCUM010000124">
    <property type="protein sequence ID" value="CAA9404030.1"/>
    <property type="molecule type" value="Genomic_DNA"/>
</dbReference>
<dbReference type="PANTHER" id="PTHR43881:SF5">
    <property type="entry name" value="GAMMA-GLUTAMYLTRANSPEPTIDASE"/>
    <property type="match status" value="1"/>
</dbReference>
<gene>
    <name evidence="2" type="ORF">AVDCRST_MAG32-3148</name>
</gene>
<dbReference type="GO" id="GO:0103068">
    <property type="term" value="F:leukotriene C4 gamma-glutamyl transferase activity"/>
    <property type="evidence" value="ECO:0007669"/>
    <property type="project" value="UniProtKB-EC"/>
</dbReference>
<dbReference type="EC" id="2.3.2.2" evidence="2"/>
<dbReference type="PRINTS" id="PR01210">
    <property type="entry name" value="GGTRANSPTASE"/>
</dbReference>